<proteinExistence type="predicted"/>
<organism evidence="2 3">
    <name type="scientific">Mycena sanguinolenta</name>
    <dbReference type="NCBI Taxonomy" id="230812"/>
    <lineage>
        <taxon>Eukaryota</taxon>
        <taxon>Fungi</taxon>
        <taxon>Dikarya</taxon>
        <taxon>Basidiomycota</taxon>
        <taxon>Agaricomycotina</taxon>
        <taxon>Agaricomycetes</taxon>
        <taxon>Agaricomycetidae</taxon>
        <taxon>Agaricales</taxon>
        <taxon>Marasmiineae</taxon>
        <taxon>Mycenaceae</taxon>
        <taxon>Mycena</taxon>
    </lineage>
</organism>
<evidence type="ECO:0000313" key="3">
    <source>
        <dbReference type="Proteomes" id="UP000623467"/>
    </source>
</evidence>
<protein>
    <submittedName>
        <fullName evidence="2">Uncharacterized protein</fullName>
    </submittedName>
</protein>
<accession>A0A8H7DLZ7</accession>
<dbReference type="Proteomes" id="UP000623467">
    <property type="component" value="Unassembled WGS sequence"/>
</dbReference>
<keyword evidence="3" id="KW-1185">Reference proteome</keyword>
<evidence type="ECO:0000313" key="2">
    <source>
        <dbReference type="EMBL" id="KAF7377263.1"/>
    </source>
</evidence>
<feature type="region of interest" description="Disordered" evidence="1">
    <location>
        <begin position="462"/>
        <end position="486"/>
    </location>
</feature>
<dbReference type="AlphaFoldDB" id="A0A8H7DLZ7"/>
<name>A0A8H7DLZ7_9AGAR</name>
<sequence length="539" mass="61032">MNLAPDLQPSRIIRSLRKRPKASDGSYLALDNLWKYHLHQMKLLGRIAKDIDERMSELMNSTDYTTFCGTVKTAALRLGQLNRMLGWGSISAWLQMKDTQDALATIQWRLVVYTTGHLKHRGLFSQEIGFEFEEDDRETHEQVAKLTDRLRNKALSPQVMIGLFPPISPTAWKEMIGTFLEKFLTSSPTVPDNLRRLMESMGAYNGELAPEDFVPLHVLRTHTGQIITMISASSSERALHEYCRQFKSNVGPRLYIPARHDGFVIDTTYLRRCPDSMKLSMLQVDTPTIYGTESEMYIVEQCESDHFLFASALGSSNSLEIIKLESSITRSLIEDITSSLDVDENDNDWKICRSQYKWTPDLRVYEHQLIVPGTKKNQWPRHHNVRSPASRFIHSKHRKGKEDEQQTPWQPCEPAFPLPVPLFAYFVCVTSVPPFRPRLPILAIYSSHSVTLRAAATDPSAISTFSPRHRPGGGDGGGYSRPLHHNKPLHDRLHGTPVPLHDADGIVVLPTSHTVSRVLSTDGTVRVPHDGDEGREKQA</sequence>
<reference evidence="2" key="1">
    <citation type="submission" date="2020-05" db="EMBL/GenBank/DDBJ databases">
        <title>Mycena genomes resolve the evolution of fungal bioluminescence.</title>
        <authorList>
            <person name="Tsai I.J."/>
        </authorList>
    </citation>
    <scope>NUCLEOTIDE SEQUENCE</scope>
    <source>
        <strain evidence="2">160909Yilan</strain>
    </source>
</reference>
<dbReference type="OrthoDB" id="3059062at2759"/>
<gene>
    <name evidence="2" type="ORF">MSAN_00146600</name>
</gene>
<dbReference type="EMBL" id="JACAZH010000001">
    <property type="protein sequence ID" value="KAF7377263.1"/>
    <property type="molecule type" value="Genomic_DNA"/>
</dbReference>
<comment type="caution">
    <text evidence="2">The sequence shown here is derived from an EMBL/GenBank/DDBJ whole genome shotgun (WGS) entry which is preliminary data.</text>
</comment>
<evidence type="ECO:0000256" key="1">
    <source>
        <dbReference type="SAM" id="MobiDB-lite"/>
    </source>
</evidence>